<sequence length="357" mass="41679">MLKDNRKTKENISNETMFINLIKQKMNEKGKYQNLELLKRKTELILRIKNTSHQVVNSDILTNFTNDKKDNIKITAETAEFELEKMYKELIVLSNNIIADFKHFAVATISNYFRNPSLSHINIDNLSFNWLSNNTLELSAKTYDGEYTEELVLDLSKELKSYSHKTLSEAEILENHISDLEKLVEQSNSETILEYNLEKVNYEYILKSKGSENPEFTTYFRFKDYEFKNEGVSDKSFLDIDTEARKAFSNDIIDICEYLNDVLLSIDTNVSTFKAKLESLGLNIEGADIIIKKGKKGFKMDNTTDIDKDYVLVFKTNDYQDVAFDLFNIKNLKWIINDLKRVDFGENELEEETLFNY</sequence>
<keyword evidence="1" id="KW-0614">Plasmid</keyword>
<dbReference type="Proteomes" id="UP000516696">
    <property type="component" value="Plasmid pEGM181-2"/>
</dbReference>
<evidence type="ECO:0000313" key="1">
    <source>
        <dbReference type="EMBL" id="QOG29287.1"/>
    </source>
</evidence>
<dbReference type="RefSeq" id="WP_192189583.1">
    <property type="nucleotide sequence ID" value="NZ_CP050486.1"/>
</dbReference>
<reference evidence="1 2" key="1">
    <citation type="submission" date="2020-03" db="EMBL/GenBank/DDBJ databases">
        <title>Characterization of ganglioside-mimicking enterococci.</title>
        <authorList>
            <person name="Patry R.T."/>
            <person name="Nothaft H."/>
            <person name="Bridger R."/>
            <person name="Shajahan A."/>
            <person name="Huynh S."/>
            <person name="Sanchez S."/>
            <person name="Azadi P."/>
            <person name="Cooper K."/>
            <person name="Miller W.G."/>
            <person name="Parker C.T."/>
            <person name="Wells L."/>
            <person name="Szymanski C.M."/>
        </authorList>
    </citation>
    <scope>NUCLEOTIDE SEQUENCE [LARGE SCALE GENOMIC DNA]</scope>
    <source>
        <strain evidence="1 2">EGM181</strain>
        <plasmid evidence="1 2">pEGM181-2</plasmid>
    </source>
</reference>
<gene>
    <name evidence="1" type="ORF">EGM181_18425</name>
</gene>
<evidence type="ECO:0000313" key="2">
    <source>
        <dbReference type="Proteomes" id="UP000516696"/>
    </source>
</evidence>
<proteinExistence type="predicted"/>
<dbReference type="EMBL" id="CP050486">
    <property type="protein sequence ID" value="QOG29287.1"/>
    <property type="molecule type" value="Genomic_DNA"/>
</dbReference>
<name>A0AAE7MTI8_ENTGA</name>
<dbReference type="AlphaFoldDB" id="A0AAE7MTI8"/>
<accession>A0AAE7MTI8</accession>
<organism evidence="1 2">
    <name type="scientific">Enterococcus gallinarum</name>
    <dbReference type="NCBI Taxonomy" id="1353"/>
    <lineage>
        <taxon>Bacteria</taxon>
        <taxon>Bacillati</taxon>
        <taxon>Bacillota</taxon>
        <taxon>Bacilli</taxon>
        <taxon>Lactobacillales</taxon>
        <taxon>Enterococcaceae</taxon>
        <taxon>Enterococcus</taxon>
    </lineage>
</organism>
<protein>
    <submittedName>
        <fullName evidence="1">Uncharacterized protein</fullName>
    </submittedName>
</protein>
<geneLocation type="plasmid" evidence="1 2">
    <name>pEGM181-2</name>
</geneLocation>